<feature type="region of interest" description="Disordered" evidence="1">
    <location>
        <begin position="1"/>
        <end position="63"/>
    </location>
</feature>
<gene>
    <name evidence="2" type="ORF">O181_070929</name>
</gene>
<comment type="caution">
    <text evidence="2">The sequence shown here is derived from an EMBL/GenBank/DDBJ whole genome shotgun (WGS) entry which is preliminary data.</text>
</comment>
<protein>
    <submittedName>
        <fullName evidence="2">Uncharacterized protein</fullName>
    </submittedName>
</protein>
<proteinExistence type="predicted"/>
<dbReference type="Proteomes" id="UP000765509">
    <property type="component" value="Unassembled WGS sequence"/>
</dbReference>
<evidence type="ECO:0000313" key="3">
    <source>
        <dbReference type="Proteomes" id="UP000765509"/>
    </source>
</evidence>
<reference evidence="2" key="1">
    <citation type="submission" date="2021-03" db="EMBL/GenBank/DDBJ databases">
        <title>Draft genome sequence of rust myrtle Austropuccinia psidii MF-1, a brazilian biotype.</title>
        <authorList>
            <person name="Quecine M.C."/>
            <person name="Pachon D.M.R."/>
            <person name="Bonatelli M.L."/>
            <person name="Correr F.H."/>
            <person name="Franceschini L.M."/>
            <person name="Leite T.F."/>
            <person name="Margarido G.R.A."/>
            <person name="Almeida C.A."/>
            <person name="Ferrarezi J.A."/>
            <person name="Labate C.A."/>
        </authorList>
    </citation>
    <scope>NUCLEOTIDE SEQUENCE</scope>
    <source>
        <strain evidence="2">MF-1</strain>
    </source>
</reference>
<keyword evidence="3" id="KW-1185">Reference proteome</keyword>
<organism evidence="2 3">
    <name type="scientific">Austropuccinia psidii MF-1</name>
    <dbReference type="NCBI Taxonomy" id="1389203"/>
    <lineage>
        <taxon>Eukaryota</taxon>
        <taxon>Fungi</taxon>
        <taxon>Dikarya</taxon>
        <taxon>Basidiomycota</taxon>
        <taxon>Pucciniomycotina</taxon>
        <taxon>Pucciniomycetes</taxon>
        <taxon>Pucciniales</taxon>
        <taxon>Sphaerophragmiaceae</taxon>
        <taxon>Austropuccinia</taxon>
    </lineage>
</organism>
<dbReference type="EMBL" id="AVOT02036663">
    <property type="protein sequence ID" value="MBW0531214.1"/>
    <property type="molecule type" value="Genomic_DNA"/>
</dbReference>
<feature type="compositionally biased region" description="Basic and acidic residues" evidence="1">
    <location>
        <begin position="93"/>
        <end position="104"/>
    </location>
</feature>
<dbReference type="OrthoDB" id="2157866at2759"/>
<feature type="region of interest" description="Disordered" evidence="1">
    <location>
        <begin position="93"/>
        <end position="115"/>
    </location>
</feature>
<name>A0A9Q3F2A1_9BASI</name>
<accession>A0A9Q3F2A1</accession>
<dbReference type="AlphaFoldDB" id="A0A9Q3F2A1"/>
<feature type="compositionally biased region" description="Polar residues" evidence="1">
    <location>
        <begin position="46"/>
        <end position="63"/>
    </location>
</feature>
<evidence type="ECO:0000313" key="2">
    <source>
        <dbReference type="EMBL" id="MBW0531214.1"/>
    </source>
</evidence>
<evidence type="ECO:0000256" key="1">
    <source>
        <dbReference type="SAM" id="MobiDB-lite"/>
    </source>
</evidence>
<sequence length="176" mass="20360">MESQQEVQTPGGEGNQDKGNSIHYPSYRRTTEPERAYSDSLRLKSSKQTQLSGGFTPFGRQQISGQELPFFTIPGSFQEKTRIQRVKQDLFQPQEERVRPHDPEAVGLGEKSTQEPEIVVNTSRISIPARRNITTTQNEHHFVTPESNLKSDQLWLQMFKFSVQTQEKFDELHRRQ</sequence>